<name>A0A3E4NJB5_9BACE</name>
<dbReference type="RefSeq" id="WP_117683744.1">
    <property type="nucleotide sequence ID" value="NZ_AP031409.1"/>
</dbReference>
<reference evidence="4 5" key="1">
    <citation type="submission" date="2018-08" db="EMBL/GenBank/DDBJ databases">
        <title>A genome reference for cultivated species of the human gut microbiota.</title>
        <authorList>
            <person name="Zou Y."/>
            <person name="Xue W."/>
            <person name="Luo G."/>
        </authorList>
    </citation>
    <scope>NUCLEOTIDE SEQUENCE [LARGE SCALE GENOMIC DNA]</scope>
    <source>
        <strain evidence="3 5">AF39-6AC</strain>
        <strain evidence="2 4">TF10-34</strain>
    </source>
</reference>
<evidence type="ECO:0000259" key="1">
    <source>
        <dbReference type="Pfam" id="PF00534"/>
    </source>
</evidence>
<dbReference type="SUPFAM" id="SSF53756">
    <property type="entry name" value="UDP-Glycosyltransferase/glycogen phosphorylase"/>
    <property type="match status" value="1"/>
</dbReference>
<evidence type="ECO:0000313" key="2">
    <source>
        <dbReference type="EMBL" id="RGK64417.1"/>
    </source>
</evidence>
<dbReference type="Proteomes" id="UP000261210">
    <property type="component" value="Unassembled WGS sequence"/>
</dbReference>
<sequence>MKIAYYLPSLYAPGGLERIVTFKANYLAEHCEGYEVYIITSEQRDRQIHFALSPKVKHIDLGISFDWPFNQSPISKLLKYPFRFYKFRKRFTRLLMDIRPDITLSTIRREMKFIHSIADGSKKVGEFHVTRHSYGTSKGGYFGGILQKKWEKELLKNLKQLDKFVVLTHEETAFWPELNNICVIPNPIITQTERFSTCSAHQVIAAGRYVPQKGFDLLIEAWSIISKKYPTWTLRIYGDGVLRDSFQQRIDELAMTDSCILEHTVSNIVDKYCESSIFVLSSRFEGFGMVITEAMACGVPPVSFDCPCGPKDIIDDGKDGLLVENENIEKLAEKIAYLIENENIRMDMGRQARINAQRFQMENIVKQWKRLFEELSANSQQSQKS</sequence>
<dbReference type="EMBL" id="QROC01000021">
    <property type="protein sequence ID" value="RHK93575.1"/>
    <property type="molecule type" value="Genomic_DNA"/>
</dbReference>
<evidence type="ECO:0000313" key="4">
    <source>
        <dbReference type="Proteomes" id="UP000261210"/>
    </source>
</evidence>
<dbReference type="Gene3D" id="3.40.50.2000">
    <property type="entry name" value="Glycogen Phosphorylase B"/>
    <property type="match status" value="2"/>
</dbReference>
<feature type="domain" description="Glycosyl transferase family 1" evidence="1">
    <location>
        <begin position="203"/>
        <end position="353"/>
    </location>
</feature>
<evidence type="ECO:0000313" key="5">
    <source>
        <dbReference type="Proteomes" id="UP000284417"/>
    </source>
</evidence>
<dbReference type="GO" id="GO:0016757">
    <property type="term" value="F:glycosyltransferase activity"/>
    <property type="evidence" value="ECO:0007669"/>
    <property type="project" value="InterPro"/>
</dbReference>
<dbReference type="Proteomes" id="UP000284417">
    <property type="component" value="Unassembled WGS sequence"/>
</dbReference>
<protein>
    <submittedName>
        <fullName evidence="2">Glycosyltransferase family 4 protein</fullName>
    </submittedName>
</protein>
<dbReference type="PANTHER" id="PTHR12526">
    <property type="entry name" value="GLYCOSYLTRANSFERASE"/>
    <property type="match status" value="1"/>
</dbReference>
<dbReference type="Pfam" id="PF00534">
    <property type="entry name" value="Glycos_transf_1"/>
    <property type="match status" value="1"/>
</dbReference>
<dbReference type="PANTHER" id="PTHR12526:SF630">
    <property type="entry name" value="GLYCOSYLTRANSFERASE"/>
    <property type="match status" value="1"/>
</dbReference>
<dbReference type="EMBL" id="QSQU01000009">
    <property type="protein sequence ID" value="RGK64417.1"/>
    <property type="molecule type" value="Genomic_DNA"/>
</dbReference>
<proteinExistence type="predicted"/>
<keyword evidence="2" id="KW-0808">Transferase</keyword>
<gene>
    <name evidence="3" type="ORF">DW042_15640</name>
    <name evidence="2" type="ORF">DXD03_08275</name>
</gene>
<dbReference type="CDD" id="cd03820">
    <property type="entry name" value="GT4_AmsD-like"/>
    <property type="match status" value="1"/>
</dbReference>
<dbReference type="AlphaFoldDB" id="A0A3E4NJB5"/>
<organism evidence="2 4">
    <name type="scientific">Bacteroides xylanisolvens</name>
    <dbReference type="NCBI Taxonomy" id="371601"/>
    <lineage>
        <taxon>Bacteria</taxon>
        <taxon>Pseudomonadati</taxon>
        <taxon>Bacteroidota</taxon>
        <taxon>Bacteroidia</taxon>
        <taxon>Bacteroidales</taxon>
        <taxon>Bacteroidaceae</taxon>
        <taxon>Bacteroides</taxon>
    </lineage>
</organism>
<evidence type="ECO:0000313" key="3">
    <source>
        <dbReference type="EMBL" id="RHK93575.1"/>
    </source>
</evidence>
<accession>A0A3E4NJB5</accession>
<comment type="caution">
    <text evidence="2">The sequence shown here is derived from an EMBL/GenBank/DDBJ whole genome shotgun (WGS) entry which is preliminary data.</text>
</comment>
<dbReference type="InterPro" id="IPR001296">
    <property type="entry name" value="Glyco_trans_1"/>
</dbReference>